<keyword evidence="2" id="KW-0238">DNA-binding</keyword>
<dbReference type="Pfam" id="PF01047">
    <property type="entry name" value="MarR"/>
    <property type="match status" value="1"/>
</dbReference>
<dbReference type="SMART" id="SM00347">
    <property type="entry name" value="HTH_MARR"/>
    <property type="match status" value="1"/>
</dbReference>
<reference evidence="5 6" key="1">
    <citation type="submission" date="2017-10" db="EMBL/GenBank/DDBJ databases">
        <title>Draft genome sequence of Anoxybacillus flavithermus KU2-6-11 from caldera Uzon (Russia:Kamchtka).</title>
        <authorList>
            <person name="Korzhuk A.V."/>
            <person name="Rozanov A.S."/>
            <person name="Bryanskaya A.V."/>
            <person name="Peltek S.E."/>
        </authorList>
    </citation>
    <scope>NUCLEOTIDE SEQUENCE [LARGE SCALE GENOMIC DNA]</scope>
    <source>
        <strain evidence="5 6">KU2-6_11</strain>
    </source>
</reference>
<dbReference type="InterPro" id="IPR036390">
    <property type="entry name" value="WH_DNA-bd_sf"/>
</dbReference>
<organism evidence="5 6">
    <name type="scientific">Anoxybacillus flavithermus</name>
    <dbReference type="NCBI Taxonomy" id="33934"/>
    <lineage>
        <taxon>Bacteria</taxon>
        <taxon>Bacillati</taxon>
        <taxon>Bacillota</taxon>
        <taxon>Bacilli</taxon>
        <taxon>Bacillales</taxon>
        <taxon>Anoxybacillaceae</taxon>
        <taxon>Anoxybacillus</taxon>
    </lineage>
</organism>
<evidence type="ECO:0000313" key="5">
    <source>
        <dbReference type="EMBL" id="PIC06299.1"/>
    </source>
</evidence>
<sequence length="142" mass="16545">MPVGQNFCKCLYFTSNRLARLMNKIAEEEFSYIGLSPMHAFLLMTVSDQPGITQKELSDILHIAPSTSTRFVEKLEAKQLVYRKNEGKMTFVYLTEKGIGIQDDIKRCWRNLYKRYAQILGDEDAQRITQQIDEVCDRLEKK</sequence>
<gene>
    <name evidence="5" type="ORF">CS060_01920</name>
</gene>
<dbReference type="GO" id="GO:0003677">
    <property type="term" value="F:DNA binding"/>
    <property type="evidence" value="ECO:0007669"/>
    <property type="project" value="UniProtKB-KW"/>
</dbReference>
<proteinExistence type="predicted"/>
<keyword evidence="3" id="KW-0804">Transcription</keyword>
<dbReference type="AlphaFoldDB" id="A0A2G5RUF5"/>
<name>A0A2G5RUF5_9BACL</name>
<dbReference type="Gene3D" id="1.10.10.10">
    <property type="entry name" value="Winged helix-like DNA-binding domain superfamily/Winged helix DNA-binding domain"/>
    <property type="match status" value="1"/>
</dbReference>
<comment type="caution">
    <text evidence="5">The sequence shown here is derived from an EMBL/GenBank/DDBJ whole genome shotgun (WGS) entry which is preliminary data.</text>
</comment>
<protein>
    <submittedName>
        <fullName evidence="5">MarR family transcriptional regulator</fullName>
    </submittedName>
</protein>
<dbReference type="InterPro" id="IPR000835">
    <property type="entry name" value="HTH_MarR-typ"/>
</dbReference>
<feature type="domain" description="HTH marR-type" evidence="4">
    <location>
        <begin position="15"/>
        <end position="137"/>
    </location>
</feature>
<dbReference type="PANTHER" id="PTHR42756:SF1">
    <property type="entry name" value="TRANSCRIPTIONAL REPRESSOR OF EMRAB OPERON"/>
    <property type="match status" value="1"/>
</dbReference>
<dbReference type="GO" id="GO:0003700">
    <property type="term" value="F:DNA-binding transcription factor activity"/>
    <property type="evidence" value="ECO:0007669"/>
    <property type="project" value="InterPro"/>
</dbReference>
<evidence type="ECO:0000256" key="1">
    <source>
        <dbReference type="ARBA" id="ARBA00023015"/>
    </source>
</evidence>
<evidence type="ECO:0000256" key="3">
    <source>
        <dbReference type="ARBA" id="ARBA00023163"/>
    </source>
</evidence>
<dbReference type="InterPro" id="IPR036388">
    <property type="entry name" value="WH-like_DNA-bd_sf"/>
</dbReference>
<evidence type="ECO:0000256" key="2">
    <source>
        <dbReference type="ARBA" id="ARBA00023125"/>
    </source>
</evidence>
<dbReference type="Proteomes" id="UP000230559">
    <property type="component" value="Unassembled WGS sequence"/>
</dbReference>
<dbReference type="RefSeq" id="WP_099668627.1">
    <property type="nucleotide sequence ID" value="NZ_PEDM01000001.1"/>
</dbReference>
<dbReference type="SUPFAM" id="SSF46785">
    <property type="entry name" value="Winged helix' DNA-binding domain"/>
    <property type="match status" value="1"/>
</dbReference>
<dbReference type="PROSITE" id="PS50995">
    <property type="entry name" value="HTH_MARR_2"/>
    <property type="match status" value="1"/>
</dbReference>
<keyword evidence="1" id="KW-0805">Transcription regulation</keyword>
<dbReference type="EMBL" id="PEDM01000001">
    <property type="protein sequence ID" value="PIC06299.1"/>
    <property type="molecule type" value="Genomic_DNA"/>
</dbReference>
<evidence type="ECO:0000313" key="6">
    <source>
        <dbReference type="Proteomes" id="UP000230559"/>
    </source>
</evidence>
<evidence type="ECO:0000259" key="4">
    <source>
        <dbReference type="PROSITE" id="PS50995"/>
    </source>
</evidence>
<accession>A0A2G5RUF5</accession>
<dbReference type="PANTHER" id="PTHR42756">
    <property type="entry name" value="TRANSCRIPTIONAL REGULATOR, MARR"/>
    <property type="match status" value="1"/>
</dbReference>